<dbReference type="KEGG" id="meh:M301_0678"/>
<dbReference type="HOGENOM" id="CLU_122357_0_1_4"/>
<keyword evidence="1" id="KW-1133">Transmembrane helix</keyword>
<evidence type="ECO:0000256" key="1">
    <source>
        <dbReference type="SAM" id="Phobius"/>
    </source>
</evidence>
<dbReference type="AlphaFoldDB" id="D7DNP5"/>
<dbReference type="InterPro" id="IPR018643">
    <property type="entry name" value="DUF2069_membrane"/>
</dbReference>
<evidence type="ECO:0000313" key="2">
    <source>
        <dbReference type="EMBL" id="ADI29062.1"/>
    </source>
</evidence>
<dbReference type="Pfam" id="PF09842">
    <property type="entry name" value="DUF2069"/>
    <property type="match status" value="1"/>
</dbReference>
<accession>D7DNP5</accession>
<keyword evidence="1" id="KW-0472">Membrane</keyword>
<feature type="transmembrane region" description="Helical" evidence="1">
    <location>
        <begin position="64"/>
        <end position="84"/>
    </location>
</feature>
<feature type="transmembrane region" description="Helical" evidence="1">
    <location>
        <begin position="37"/>
        <end position="57"/>
    </location>
</feature>
<gene>
    <name evidence="2" type="ordered locus">M301_0678</name>
</gene>
<sequence length="117" mass="13037" precursor="true">MMQKPSIQQLQLGASTSLIALILLCLAWEGVLAPFKPGGSLLIFKTLPLLLPLFGILHGKRYTYKWASMFILLYFTEGVVRAWSDVGLSAKLALFEVSLTVIFFGCAIYYAKFTRAK</sequence>
<keyword evidence="1" id="KW-0812">Transmembrane</keyword>
<dbReference type="eggNOG" id="COG3308">
    <property type="taxonomic scope" value="Bacteria"/>
</dbReference>
<dbReference type="STRING" id="666681.M301_0678"/>
<dbReference type="Proteomes" id="UP000000383">
    <property type="component" value="Chromosome"/>
</dbReference>
<dbReference type="RefSeq" id="WP_013147378.1">
    <property type="nucleotide sequence ID" value="NC_014207.1"/>
</dbReference>
<feature type="transmembrane region" description="Helical" evidence="1">
    <location>
        <begin position="90"/>
        <end position="111"/>
    </location>
</feature>
<keyword evidence="3" id="KW-1185">Reference proteome</keyword>
<proteinExistence type="predicted"/>
<protein>
    <recommendedName>
        <fullName evidence="4">Transmembrane protein</fullName>
    </recommendedName>
</protein>
<evidence type="ECO:0008006" key="4">
    <source>
        <dbReference type="Google" id="ProtNLM"/>
    </source>
</evidence>
<reference evidence="3" key="1">
    <citation type="submission" date="2010-05" db="EMBL/GenBank/DDBJ databases">
        <title>Complete sequence of Methylotenera sp. 301.</title>
        <authorList>
            <person name="Lucas S."/>
            <person name="Copeland A."/>
            <person name="Lapidus A."/>
            <person name="Cheng J.-F."/>
            <person name="Bruce D."/>
            <person name="Goodwin L."/>
            <person name="Pitluck S."/>
            <person name="Clum A."/>
            <person name="Land M."/>
            <person name="Hauser L."/>
            <person name="Kyrpides N."/>
            <person name="Ivanova N."/>
            <person name="Chistoservova L."/>
            <person name="Kalyuzhnaya M."/>
            <person name="Woyke T."/>
        </authorList>
    </citation>
    <scope>NUCLEOTIDE SEQUENCE [LARGE SCALE GENOMIC DNA]</scope>
    <source>
        <strain evidence="3">301</strain>
    </source>
</reference>
<name>D7DNP5_METV0</name>
<dbReference type="EMBL" id="CP002056">
    <property type="protein sequence ID" value="ADI29062.1"/>
    <property type="molecule type" value="Genomic_DNA"/>
</dbReference>
<reference evidence="2 3" key="2">
    <citation type="journal article" date="2011" name="J. Bacteriol.">
        <title>Genomes of three methylotrophs from a single niche uncover genetic and metabolic divergence of Methylophilaceae.</title>
        <authorList>
            <person name="Lapidus A."/>
            <person name="Clum A."/>
            <person name="Labutti K."/>
            <person name="Kaluzhnaya M.G."/>
            <person name="Lim S."/>
            <person name="Beck D.A."/>
            <person name="Glavina Del Rio T."/>
            <person name="Nolan M."/>
            <person name="Mavromatis K."/>
            <person name="Huntemann M."/>
            <person name="Lucas S."/>
            <person name="Lidstrom M.E."/>
            <person name="Ivanova N."/>
            <person name="Chistoserdova L."/>
        </authorList>
    </citation>
    <scope>NUCLEOTIDE SEQUENCE [LARGE SCALE GENOMIC DNA]</scope>
    <source>
        <strain evidence="2 3">301</strain>
    </source>
</reference>
<organism evidence="2 3">
    <name type="scientific">Methylotenera versatilis (strain 301)</name>
    <dbReference type="NCBI Taxonomy" id="666681"/>
    <lineage>
        <taxon>Bacteria</taxon>
        <taxon>Pseudomonadati</taxon>
        <taxon>Pseudomonadota</taxon>
        <taxon>Betaproteobacteria</taxon>
        <taxon>Nitrosomonadales</taxon>
        <taxon>Methylophilaceae</taxon>
        <taxon>Methylotenera</taxon>
    </lineage>
</organism>
<evidence type="ECO:0000313" key="3">
    <source>
        <dbReference type="Proteomes" id="UP000000383"/>
    </source>
</evidence>